<reference evidence="4" key="1">
    <citation type="journal article" date="2014" name="Proc. Natl. Acad. Sci. U.S.A.">
        <title>Extensive sampling of basidiomycete genomes demonstrates inadequacy of the white-rot/brown-rot paradigm for wood decay fungi.</title>
        <authorList>
            <person name="Riley R."/>
            <person name="Salamov A.A."/>
            <person name="Brown D.W."/>
            <person name="Nagy L.G."/>
            <person name="Floudas D."/>
            <person name="Held B.W."/>
            <person name="Levasseur A."/>
            <person name="Lombard V."/>
            <person name="Morin E."/>
            <person name="Otillar R."/>
            <person name="Lindquist E.A."/>
            <person name="Sun H."/>
            <person name="LaButti K.M."/>
            <person name="Schmutz J."/>
            <person name="Jabbour D."/>
            <person name="Luo H."/>
            <person name="Baker S.E."/>
            <person name="Pisabarro A.G."/>
            <person name="Walton J.D."/>
            <person name="Blanchette R.A."/>
            <person name="Henrissat B."/>
            <person name="Martin F."/>
            <person name="Cullen D."/>
            <person name="Hibbett D.S."/>
            <person name="Grigoriev I.V."/>
        </authorList>
    </citation>
    <scope>NUCLEOTIDE SEQUENCE [LARGE SCALE GENOMIC DNA]</scope>
    <source>
        <strain evidence="4">PC15</strain>
    </source>
</reference>
<dbReference type="Proteomes" id="UP000027073">
    <property type="component" value="Unassembled WGS sequence"/>
</dbReference>
<organism evidence="3 4">
    <name type="scientific">Pleurotus ostreatus (strain PC15)</name>
    <name type="common">Oyster mushroom</name>
    <dbReference type="NCBI Taxonomy" id="1137138"/>
    <lineage>
        <taxon>Eukaryota</taxon>
        <taxon>Fungi</taxon>
        <taxon>Dikarya</taxon>
        <taxon>Basidiomycota</taxon>
        <taxon>Agaricomycotina</taxon>
        <taxon>Agaricomycetes</taxon>
        <taxon>Agaricomycetidae</taxon>
        <taxon>Agaricales</taxon>
        <taxon>Pleurotineae</taxon>
        <taxon>Pleurotaceae</taxon>
        <taxon>Pleurotus</taxon>
    </lineage>
</organism>
<accession>A0A067N8H8</accession>
<sequence length="73" mass="7410">MKSIVFVFASLFAASFVSAMPTPNPAFGCSSIFGGCRRPGVPSKASTKSAPAPIDIGASSSSAKTQNGFRPVI</sequence>
<keyword evidence="2" id="KW-0732">Signal</keyword>
<feature type="signal peptide" evidence="2">
    <location>
        <begin position="1"/>
        <end position="19"/>
    </location>
</feature>
<feature type="chain" id="PRO_5001645410" evidence="2">
    <location>
        <begin position="20"/>
        <end position="73"/>
    </location>
</feature>
<dbReference type="EMBL" id="KL198013">
    <property type="protein sequence ID" value="KDQ23270.1"/>
    <property type="molecule type" value="Genomic_DNA"/>
</dbReference>
<evidence type="ECO:0000256" key="2">
    <source>
        <dbReference type="SAM" id="SignalP"/>
    </source>
</evidence>
<name>A0A067N8H8_PLEO1</name>
<dbReference type="VEuPathDB" id="FungiDB:PLEOSDRAFT_1090781"/>
<feature type="compositionally biased region" description="Polar residues" evidence="1">
    <location>
        <begin position="58"/>
        <end position="73"/>
    </location>
</feature>
<evidence type="ECO:0000313" key="3">
    <source>
        <dbReference type="EMBL" id="KDQ23270.1"/>
    </source>
</evidence>
<evidence type="ECO:0000313" key="4">
    <source>
        <dbReference type="Proteomes" id="UP000027073"/>
    </source>
</evidence>
<evidence type="ECO:0000256" key="1">
    <source>
        <dbReference type="SAM" id="MobiDB-lite"/>
    </source>
</evidence>
<dbReference type="AlphaFoldDB" id="A0A067N8H8"/>
<dbReference type="HOGENOM" id="CLU_2705875_0_0_1"/>
<proteinExistence type="predicted"/>
<dbReference type="InParanoid" id="A0A067N8H8"/>
<gene>
    <name evidence="3" type="ORF">PLEOSDRAFT_1090781</name>
</gene>
<protein>
    <submittedName>
        <fullName evidence="3">Uncharacterized protein</fullName>
    </submittedName>
</protein>
<feature type="region of interest" description="Disordered" evidence="1">
    <location>
        <begin position="42"/>
        <end position="73"/>
    </location>
</feature>